<evidence type="ECO:0000256" key="1">
    <source>
        <dbReference type="SAM" id="MobiDB-lite"/>
    </source>
</evidence>
<reference evidence="2 3" key="1">
    <citation type="journal article" date="2014" name="Int. J. Syst. Evol. Microbiol.">
        <title>Complete genome sequence of Corynebacterium casei LMG S-19264T (=DSM 44701T), isolated from a smear-ripened cheese.</title>
        <authorList>
            <consortium name="US DOE Joint Genome Institute (JGI-PGF)"/>
            <person name="Walter F."/>
            <person name="Albersmeier A."/>
            <person name="Kalinowski J."/>
            <person name="Ruckert C."/>
        </authorList>
    </citation>
    <scope>NUCLEOTIDE SEQUENCE [LARGE SCALE GENOMIC DNA]</scope>
    <source>
        <strain evidence="2 3">JCM 4255</strain>
    </source>
</reference>
<feature type="region of interest" description="Disordered" evidence="1">
    <location>
        <begin position="28"/>
        <end position="52"/>
    </location>
</feature>
<accession>A0A7G1NQ12</accession>
<dbReference type="Proteomes" id="UP000516373">
    <property type="component" value="Chromosome"/>
</dbReference>
<evidence type="ECO:0000313" key="2">
    <source>
        <dbReference type="EMBL" id="BCL23780.1"/>
    </source>
</evidence>
<dbReference type="EMBL" id="AP023439">
    <property type="protein sequence ID" value="BCL23780.1"/>
    <property type="molecule type" value="Genomic_DNA"/>
</dbReference>
<evidence type="ECO:0000313" key="3">
    <source>
        <dbReference type="Proteomes" id="UP000516373"/>
    </source>
</evidence>
<name>A0A7G1NQ12_9ACTN</name>
<organism evidence="2 3">
    <name type="scientific">Streptomyces tuirus</name>
    <dbReference type="NCBI Taxonomy" id="68278"/>
    <lineage>
        <taxon>Bacteria</taxon>
        <taxon>Bacillati</taxon>
        <taxon>Actinomycetota</taxon>
        <taxon>Actinomycetes</taxon>
        <taxon>Kitasatosporales</taxon>
        <taxon>Streptomycetaceae</taxon>
        <taxon>Streptomyces</taxon>
    </lineage>
</organism>
<sequence length="52" mass="5650">MAPHPDPAALEQPLDDRAAVVFLSCRAYRRRPRDPGGPGPTRPRVGHAPPRA</sequence>
<proteinExistence type="predicted"/>
<dbReference type="KEGG" id="stui:GCM10017668_56230"/>
<gene>
    <name evidence="2" type="ORF">GCM10017668_56230</name>
</gene>
<protein>
    <submittedName>
        <fullName evidence="2">Uncharacterized protein</fullName>
    </submittedName>
</protein>
<dbReference type="AlphaFoldDB" id="A0A7G1NQ12"/>